<proteinExistence type="predicted"/>
<reference evidence="3 4" key="1">
    <citation type="journal article" date="2021" name="Sci. Rep.">
        <title>The distribution of antibiotic resistance genes in chicken gut microbiota commensals.</title>
        <authorList>
            <person name="Juricova H."/>
            <person name="Matiasovicova J."/>
            <person name="Kubasova T."/>
            <person name="Cejkova D."/>
            <person name="Rychlik I."/>
        </authorList>
    </citation>
    <scope>NUCLEOTIDE SEQUENCE [LARGE SCALE GENOMIC DNA]</scope>
    <source>
        <strain evidence="3 4">An810</strain>
    </source>
</reference>
<feature type="signal peptide" evidence="2">
    <location>
        <begin position="1"/>
        <end position="31"/>
    </location>
</feature>
<protein>
    <submittedName>
        <fullName evidence="3">Uncharacterized protein</fullName>
    </submittedName>
</protein>
<dbReference type="Proteomes" id="UP000776629">
    <property type="component" value="Unassembled WGS sequence"/>
</dbReference>
<dbReference type="EMBL" id="JACJJQ010000027">
    <property type="protein sequence ID" value="MBM6754371.1"/>
    <property type="molecule type" value="Genomic_DNA"/>
</dbReference>
<feature type="region of interest" description="Disordered" evidence="1">
    <location>
        <begin position="127"/>
        <end position="156"/>
    </location>
</feature>
<accession>A0ABS2EQN8</accession>
<gene>
    <name evidence="3" type="ORF">H5993_06325</name>
</gene>
<evidence type="ECO:0000256" key="1">
    <source>
        <dbReference type="SAM" id="MobiDB-lite"/>
    </source>
</evidence>
<feature type="compositionally biased region" description="Low complexity" evidence="1">
    <location>
        <begin position="129"/>
        <end position="156"/>
    </location>
</feature>
<dbReference type="RefSeq" id="WP_180871361.1">
    <property type="nucleotide sequence ID" value="NZ_JACJJQ010000027.1"/>
</dbReference>
<organism evidence="3 4">
    <name type="scientific">Limosilactobacillus alvi</name>
    <dbReference type="NCBI Taxonomy" id="990412"/>
    <lineage>
        <taxon>Bacteria</taxon>
        <taxon>Bacillati</taxon>
        <taxon>Bacillota</taxon>
        <taxon>Bacilli</taxon>
        <taxon>Lactobacillales</taxon>
        <taxon>Lactobacillaceae</taxon>
        <taxon>Limosilactobacillus</taxon>
    </lineage>
</organism>
<comment type="caution">
    <text evidence="3">The sequence shown here is derived from an EMBL/GenBank/DDBJ whole genome shotgun (WGS) entry which is preliminary data.</text>
</comment>
<name>A0ABS2EQN8_9LACO</name>
<keyword evidence="4" id="KW-1185">Reference proteome</keyword>
<keyword evidence="2" id="KW-0732">Signal</keyword>
<sequence>MKGSIKRFVVTVAVSTFAVTGMISTNSGVHADTEAAVVTNATPVKNTTTSSALTSQLATKQAAVRAAALKVQSDNDQVNQIKTQLANLDASSDTAKTLQVTLATAKETLAADQATLNQLESELATLENSQTAATTNQATTNSTAKSTTTTSTPPKTIITHPATVQVEQSQAEAIANGYRIVDNRVVDNTGKIVNGWKVKNNVAYDSNGNAIKMTVAKTPVVNTQKVKLHSVSADKPTTKNGWESDNNHHQDKWQKLMAKVLSWVK</sequence>
<evidence type="ECO:0000313" key="4">
    <source>
        <dbReference type="Proteomes" id="UP000776629"/>
    </source>
</evidence>
<evidence type="ECO:0000256" key="2">
    <source>
        <dbReference type="SAM" id="SignalP"/>
    </source>
</evidence>
<evidence type="ECO:0000313" key="3">
    <source>
        <dbReference type="EMBL" id="MBM6754371.1"/>
    </source>
</evidence>
<feature type="chain" id="PRO_5046580860" evidence="2">
    <location>
        <begin position="32"/>
        <end position="265"/>
    </location>
</feature>